<gene>
    <name evidence="1" type="ORF">ACHE_40439S</name>
</gene>
<organism evidence="1 2">
    <name type="scientific">Aspergillus chevalieri</name>
    <name type="common">Eurotium chevalieri</name>
    <dbReference type="NCBI Taxonomy" id="182096"/>
    <lineage>
        <taxon>Eukaryota</taxon>
        <taxon>Fungi</taxon>
        <taxon>Dikarya</taxon>
        <taxon>Ascomycota</taxon>
        <taxon>Pezizomycotina</taxon>
        <taxon>Eurotiomycetes</taxon>
        <taxon>Eurotiomycetidae</taxon>
        <taxon>Eurotiales</taxon>
        <taxon>Aspergillaceae</taxon>
        <taxon>Aspergillus</taxon>
        <taxon>Aspergillus subgen. Aspergillus</taxon>
    </lineage>
</organism>
<accession>A0A7R7ZMG9</accession>
<dbReference type="GeneID" id="66982234"/>
<sequence>MNSPVVSSNIHQRSFTITEYILGLQRNYKSYTENQPSCTAITIITTVPPAAVTTAVLEALEAPVALVVLEVLEVLAAPALTIAPVSRNSVHRALVPTITRLHTTTSKVPGPDSAVQVPTTALDSVLGLGLMDIITDPDTMDLDIVVLVRPVSDTMAVHLGTMAITAIMDRTSLTSNTITDFWERFCITVTINHNP</sequence>
<dbReference type="RefSeq" id="XP_043136397.1">
    <property type="nucleotide sequence ID" value="XM_043278638.1"/>
</dbReference>
<protein>
    <submittedName>
        <fullName evidence="1">Uncharacterized protein</fullName>
    </submittedName>
</protein>
<evidence type="ECO:0000313" key="1">
    <source>
        <dbReference type="EMBL" id="BCR87875.1"/>
    </source>
</evidence>
<dbReference type="AlphaFoldDB" id="A0A7R7ZMG9"/>
<reference evidence="1" key="2">
    <citation type="submission" date="2021-02" db="EMBL/GenBank/DDBJ databases">
        <title>Aspergillus chevalieri M1 genome sequence.</title>
        <authorList>
            <person name="Kadooka C."/>
            <person name="Mori K."/>
            <person name="Futagami T."/>
        </authorList>
    </citation>
    <scope>NUCLEOTIDE SEQUENCE</scope>
    <source>
        <strain evidence="1">M1</strain>
    </source>
</reference>
<keyword evidence="2" id="KW-1185">Reference proteome</keyword>
<dbReference type="EMBL" id="AP024419">
    <property type="protein sequence ID" value="BCR87875.1"/>
    <property type="molecule type" value="Genomic_DNA"/>
</dbReference>
<proteinExistence type="predicted"/>
<name>A0A7R7ZMG9_ASPCH</name>
<reference evidence="1" key="1">
    <citation type="submission" date="2021-01" db="EMBL/GenBank/DDBJ databases">
        <authorList>
            <consortium name="Aspergillus chevalieri M1 genome sequencing consortium"/>
            <person name="Kazuki M."/>
            <person name="Futagami T."/>
        </authorList>
    </citation>
    <scope>NUCLEOTIDE SEQUENCE</scope>
    <source>
        <strain evidence="1">M1</strain>
    </source>
</reference>
<dbReference type="KEGG" id="ache:ACHE_40439S"/>
<evidence type="ECO:0000313" key="2">
    <source>
        <dbReference type="Proteomes" id="UP000637239"/>
    </source>
</evidence>
<dbReference type="Proteomes" id="UP000637239">
    <property type="component" value="Chromosome 4"/>
</dbReference>